<dbReference type="Pfam" id="PF20089">
    <property type="entry name" value="DUF6481"/>
    <property type="match status" value="1"/>
</dbReference>
<feature type="coiled-coil region" evidence="1">
    <location>
        <begin position="47"/>
        <end position="103"/>
    </location>
</feature>
<proteinExistence type="predicted"/>
<evidence type="ECO:0000313" key="3">
    <source>
        <dbReference type="EMBL" id="SEG33404.1"/>
    </source>
</evidence>
<dbReference type="Proteomes" id="UP000236743">
    <property type="component" value="Unassembled WGS sequence"/>
</dbReference>
<dbReference type="InterPro" id="IPR045510">
    <property type="entry name" value="DUF6481"/>
</dbReference>
<keyword evidence="4" id="KW-1185">Reference proteome</keyword>
<feature type="compositionally biased region" description="Basic and acidic residues" evidence="2">
    <location>
        <begin position="1"/>
        <end position="10"/>
    </location>
</feature>
<evidence type="ECO:0000256" key="2">
    <source>
        <dbReference type="SAM" id="MobiDB-lite"/>
    </source>
</evidence>
<evidence type="ECO:0000313" key="4">
    <source>
        <dbReference type="Proteomes" id="UP000236743"/>
    </source>
</evidence>
<dbReference type="OrthoDB" id="7285326at2"/>
<organism evidence="3 4">
    <name type="scientific">Bosea lathyri</name>
    <dbReference type="NCBI Taxonomy" id="1036778"/>
    <lineage>
        <taxon>Bacteria</taxon>
        <taxon>Pseudomonadati</taxon>
        <taxon>Pseudomonadota</taxon>
        <taxon>Alphaproteobacteria</taxon>
        <taxon>Hyphomicrobiales</taxon>
        <taxon>Boseaceae</taxon>
        <taxon>Bosea</taxon>
    </lineage>
</organism>
<gene>
    <name evidence="3" type="ORF">SAMN04488115_104343</name>
</gene>
<feature type="region of interest" description="Disordered" evidence="2">
    <location>
        <begin position="1"/>
        <end position="20"/>
    </location>
</feature>
<reference evidence="3 4" key="1">
    <citation type="submission" date="2016-10" db="EMBL/GenBank/DDBJ databases">
        <authorList>
            <person name="de Groot N.N."/>
        </authorList>
    </citation>
    <scope>NUCLEOTIDE SEQUENCE [LARGE SCALE GENOMIC DNA]</scope>
    <source>
        <strain evidence="3 4">DSM 26656</strain>
    </source>
</reference>
<protein>
    <submittedName>
        <fullName evidence="3">Uncharacterized protein</fullName>
    </submittedName>
</protein>
<accession>A0A1H5ZBG2</accession>
<dbReference type="AlphaFoldDB" id="A0A1H5ZBG2"/>
<dbReference type="EMBL" id="FNUY01000004">
    <property type="protein sequence ID" value="SEG33404.1"/>
    <property type="molecule type" value="Genomic_DNA"/>
</dbReference>
<evidence type="ECO:0000256" key="1">
    <source>
        <dbReference type="SAM" id="Coils"/>
    </source>
</evidence>
<dbReference type="RefSeq" id="WP_103872768.1">
    <property type="nucleotide sequence ID" value="NZ_FNUY01000004.1"/>
</dbReference>
<name>A0A1H5ZBG2_9HYPH</name>
<sequence length="125" mass="14219">MKNPTDRSFTDRQANSAAAKQALLERFKARPGPDDPIMQQRRAERQAVAEARAAREAEKAAARAEAERLAAIERARLEEEERLAEIEREIARKAEQARRDAERPRKVLLEAVQYAQMRAAGKGRR</sequence>
<keyword evidence="1" id="KW-0175">Coiled coil</keyword>